<organism evidence="2 3">
    <name type="scientific">Phialemonium thermophilum</name>
    <dbReference type="NCBI Taxonomy" id="223376"/>
    <lineage>
        <taxon>Eukaryota</taxon>
        <taxon>Fungi</taxon>
        <taxon>Dikarya</taxon>
        <taxon>Ascomycota</taxon>
        <taxon>Pezizomycotina</taxon>
        <taxon>Sordariomycetes</taxon>
        <taxon>Sordariomycetidae</taxon>
        <taxon>Cephalothecales</taxon>
        <taxon>Cephalothecaceae</taxon>
        <taxon>Phialemonium</taxon>
    </lineage>
</organism>
<evidence type="ECO:0008006" key="4">
    <source>
        <dbReference type="Google" id="ProtNLM"/>
    </source>
</evidence>
<accession>A0ABR3WMA0</accession>
<sequence length="84" mass="9031">MKSANHVACAAALGWLLPPAVVSQRFRAMEALPTLAPRYYQPASPMLWPENLDKRQSSGQCEAGFHPCLDIGPLGSNSCCADDT</sequence>
<dbReference type="EMBL" id="JAZHXJ010000316">
    <property type="protein sequence ID" value="KAL1864781.1"/>
    <property type="molecule type" value="Genomic_DNA"/>
</dbReference>
<evidence type="ECO:0000313" key="2">
    <source>
        <dbReference type="EMBL" id="KAL1864781.1"/>
    </source>
</evidence>
<feature type="signal peptide" evidence="1">
    <location>
        <begin position="1"/>
        <end position="23"/>
    </location>
</feature>
<comment type="caution">
    <text evidence="2">The sequence shown here is derived from an EMBL/GenBank/DDBJ whole genome shotgun (WGS) entry which is preliminary data.</text>
</comment>
<evidence type="ECO:0000256" key="1">
    <source>
        <dbReference type="SAM" id="SignalP"/>
    </source>
</evidence>
<name>A0ABR3WMA0_9PEZI</name>
<gene>
    <name evidence="2" type="ORF">VTK73DRAFT_5660</name>
</gene>
<reference evidence="2 3" key="1">
    <citation type="journal article" date="2024" name="Commun. Biol.">
        <title>Comparative genomic analysis of thermophilic fungi reveals convergent evolutionary adaptations and gene losses.</title>
        <authorList>
            <person name="Steindorff A.S."/>
            <person name="Aguilar-Pontes M.V."/>
            <person name="Robinson A.J."/>
            <person name="Andreopoulos B."/>
            <person name="LaButti K."/>
            <person name="Kuo A."/>
            <person name="Mondo S."/>
            <person name="Riley R."/>
            <person name="Otillar R."/>
            <person name="Haridas S."/>
            <person name="Lipzen A."/>
            <person name="Grimwood J."/>
            <person name="Schmutz J."/>
            <person name="Clum A."/>
            <person name="Reid I.D."/>
            <person name="Moisan M.C."/>
            <person name="Butler G."/>
            <person name="Nguyen T.T.M."/>
            <person name="Dewar K."/>
            <person name="Conant G."/>
            <person name="Drula E."/>
            <person name="Henrissat B."/>
            <person name="Hansel C."/>
            <person name="Singer S."/>
            <person name="Hutchinson M.I."/>
            <person name="de Vries R.P."/>
            <person name="Natvig D.O."/>
            <person name="Powell A.J."/>
            <person name="Tsang A."/>
            <person name="Grigoriev I.V."/>
        </authorList>
    </citation>
    <scope>NUCLEOTIDE SEQUENCE [LARGE SCALE GENOMIC DNA]</scope>
    <source>
        <strain evidence="2 3">ATCC 24622</strain>
    </source>
</reference>
<protein>
    <recommendedName>
        <fullName evidence="4">Secreted protein</fullName>
    </recommendedName>
</protein>
<proteinExistence type="predicted"/>
<keyword evidence="3" id="KW-1185">Reference proteome</keyword>
<evidence type="ECO:0000313" key="3">
    <source>
        <dbReference type="Proteomes" id="UP001586593"/>
    </source>
</evidence>
<keyword evidence="1" id="KW-0732">Signal</keyword>
<feature type="chain" id="PRO_5045359589" description="Secreted protein" evidence="1">
    <location>
        <begin position="24"/>
        <end position="84"/>
    </location>
</feature>
<dbReference type="Proteomes" id="UP001586593">
    <property type="component" value="Unassembled WGS sequence"/>
</dbReference>